<dbReference type="KEGG" id="amuc:Pan181_02150"/>
<dbReference type="RefSeq" id="WP_145245067.1">
    <property type="nucleotide sequence ID" value="NZ_CP036278.1"/>
</dbReference>
<evidence type="ECO:0000313" key="4">
    <source>
        <dbReference type="Proteomes" id="UP000315750"/>
    </source>
</evidence>
<dbReference type="AlphaFoldDB" id="A0A518AH29"/>
<dbReference type="PANTHER" id="PTHR43022:SF1">
    <property type="entry name" value="PROTEIN SMF"/>
    <property type="match status" value="1"/>
</dbReference>
<dbReference type="InterPro" id="IPR057666">
    <property type="entry name" value="DrpA_SLOG"/>
</dbReference>
<dbReference type="InterPro" id="IPR003583">
    <property type="entry name" value="Hlx-hairpin-Hlx_DNA-bd_motif"/>
</dbReference>
<dbReference type="Pfam" id="PF14520">
    <property type="entry name" value="HHH_5"/>
    <property type="match status" value="1"/>
</dbReference>
<feature type="domain" description="Helix-hairpin-helix DNA-binding motif class 1" evidence="2">
    <location>
        <begin position="44"/>
        <end position="63"/>
    </location>
</feature>
<evidence type="ECO:0000256" key="1">
    <source>
        <dbReference type="ARBA" id="ARBA00006525"/>
    </source>
</evidence>
<dbReference type="Gene3D" id="3.40.50.450">
    <property type="match status" value="1"/>
</dbReference>
<proteinExistence type="inferred from homology"/>
<dbReference type="GO" id="GO:0003677">
    <property type="term" value="F:DNA binding"/>
    <property type="evidence" value="ECO:0007669"/>
    <property type="project" value="InterPro"/>
</dbReference>
<dbReference type="OrthoDB" id="9785707at2"/>
<gene>
    <name evidence="3" type="ORF">Pan181_02150</name>
</gene>
<reference evidence="3 4" key="1">
    <citation type="submission" date="2019-02" db="EMBL/GenBank/DDBJ databases">
        <title>Deep-cultivation of Planctomycetes and their phenomic and genomic characterization uncovers novel biology.</title>
        <authorList>
            <person name="Wiegand S."/>
            <person name="Jogler M."/>
            <person name="Boedeker C."/>
            <person name="Pinto D."/>
            <person name="Vollmers J."/>
            <person name="Rivas-Marin E."/>
            <person name="Kohn T."/>
            <person name="Peeters S.H."/>
            <person name="Heuer A."/>
            <person name="Rast P."/>
            <person name="Oberbeckmann S."/>
            <person name="Bunk B."/>
            <person name="Jeske O."/>
            <person name="Meyerdierks A."/>
            <person name="Storesund J.E."/>
            <person name="Kallscheuer N."/>
            <person name="Luecker S."/>
            <person name="Lage O.M."/>
            <person name="Pohl T."/>
            <person name="Merkel B.J."/>
            <person name="Hornburger P."/>
            <person name="Mueller R.-W."/>
            <person name="Bruemmer F."/>
            <person name="Labrenz M."/>
            <person name="Spormann A.M."/>
            <person name="Op den Camp H."/>
            <person name="Overmann J."/>
            <person name="Amann R."/>
            <person name="Jetten M.S.M."/>
            <person name="Mascher T."/>
            <person name="Medema M.H."/>
            <person name="Devos D.P."/>
            <person name="Kaster A.-K."/>
            <person name="Ovreas L."/>
            <person name="Rohde M."/>
            <person name="Galperin M.Y."/>
            <person name="Jogler C."/>
        </authorList>
    </citation>
    <scope>NUCLEOTIDE SEQUENCE [LARGE SCALE GENOMIC DNA]</scope>
    <source>
        <strain evidence="3 4">Pan181</strain>
    </source>
</reference>
<dbReference type="InterPro" id="IPR010994">
    <property type="entry name" value="RuvA_2-like"/>
</dbReference>
<dbReference type="SUPFAM" id="SSF102405">
    <property type="entry name" value="MCP/YpsA-like"/>
    <property type="match status" value="1"/>
</dbReference>
<dbReference type="InterPro" id="IPR041614">
    <property type="entry name" value="DprA_WH"/>
</dbReference>
<comment type="similarity">
    <text evidence="1">Belongs to the DprA/Smf family.</text>
</comment>
<dbReference type="NCBIfam" id="TIGR00732">
    <property type="entry name" value="dprA"/>
    <property type="match status" value="1"/>
</dbReference>
<keyword evidence="4" id="KW-1185">Reference proteome</keyword>
<dbReference type="SMART" id="SM00278">
    <property type="entry name" value="HhH1"/>
    <property type="match status" value="1"/>
</dbReference>
<organism evidence="3 4">
    <name type="scientific">Aeoliella mucimassa</name>
    <dbReference type="NCBI Taxonomy" id="2527972"/>
    <lineage>
        <taxon>Bacteria</taxon>
        <taxon>Pseudomonadati</taxon>
        <taxon>Planctomycetota</taxon>
        <taxon>Planctomycetia</taxon>
        <taxon>Pirellulales</taxon>
        <taxon>Lacipirellulaceae</taxon>
        <taxon>Aeoliella</taxon>
    </lineage>
</organism>
<evidence type="ECO:0000313" key="3">
    <source>
        <dbReference type="EMBL" id="QDU54035.1"/>
    </source>
</evidence>
<dbReference type="PANTHER" id="PTHR43022">
    <property type="entry name" value="PROTEIN SMF"/>
    <property type="match status" value="1"/>
</dbReference>
<dbReference type="Proteomes" id="UP000315750">
    <property type="component" value="Chromosome"/>
</dbReference>
<dbReference type="GO" id="GO:0006281">
    <property type="term" value="P:DNA repair"/>
    <property type="evidence" value="ECO:0007669"/>
    <property type="project" value="InterPro"/>
</dbReference>
<dbReference type="Pfam" id="PF02481">
    <property type="entry name" value="DNA_processg_A"/>
    <property type="match status" value="1"/>
</dbReference>
<dbReference type="GO" id="GO:0009294">
    <property type="term" value="P:DNA-mediated transformation"/>
    <property type="evidence" value="ECO:0007669"/>
    <property type="project" value="InterPro"/>
</dbReference>
<dbReference type="Gene3D" id="1.10.10.10">
    <property type="entry name" value="Winged helix-like DNA-binding domain superfamily/Winged helix DNA-binding domain"/>
    <property type="match status" value="1"/>
</dbReference>
<accession>A0A518AH29</accession>
<sequence length="370" mass="39102">MDCLSPELLAEVRLSLVKDVGPRTYCNLIAAFGSAEAALSASTSDLQRVDGIGPKVAKRIAEAPPADQVETELRIAARYGIRVVARSDDAYPKPLLEIADPPPLLYVRGTLEPKDTLAVAMVGTRHVTSYGTQQAQQLAAALARAGVTVVSGLARGVDAAAHRGALEAGGRTIAVIAGGLLQVTPAENLKLAEQVVEQGCLLSEAPPRRPPVAGSFPQRNRLVSGLSLGVVVVEADDRSGALITARHAAEQGRDVFAVPGPLTSRQSRGCHRLIQEGAKLVTCVDDILSELSHTAVPVPLDDGGQLRHVAELELNDVERTVLNAIATSSTQVDDVVVTTQLPVHRVLATISVLEMRKLIRRVSGTQVMRV</sequence>
<evidence type="ECO:0000259" key="2">
    <source>
        <dbReference type="SMART" id="SM00278"/>
    </source>
</evidence>
<dbReference type="InterPro" id="IPR036388">
    <property type="entry name" value="WH-like_DNA-bd_sf"/>
</dbReference>
<protein>
    <recommendedName>
        <fullName evidence="2">Helix-hairpin-helix DNA-binding motif class 1 domain-containing protein</fullName>
    </recommendedName>
</protein>
<dbReference type="Pfam" id="PF17782">
    <property type="entry name" value="WHD_DprA"/>
    <property type="match status" value="1"/>
</dbReference>
<dbReference type="SUPFAM" id="SSF47781">
    <property type="entry name" value="RuvA domain 2-like"/>
    <property type="match status" value="1"/>
</dbReference>
<dbReference type="EMBL" id="CP036278">
    <property type="protein sequence ID" value="QDU54035.1"/>
    <property type="molecule type" value="Genomic_DNA"/>
</dbReference>
<dbReference type="InterPro" id="IPR003488">
    <property type="entry name" value="DprA"/>
</dbReference>
<name>A0A518AH29_9BACT</name>